<evidence type="ECO:0000313" key="5">
    <source>
        <dbReference type="Proteomes" id="UP000094389"/>
    </source>
</evidence>
<reference evidence="3 5" key="3">
    <citation type="journal article" date="2016" name="Proc. Natl. Acad. Sci. U.S.A.">
        <title>Comparative genomics of biotechnologically important yeasts.</title>
        <authorList>
            <person name="Riley R."/>
            <person name="Haridas S."/>
            <person name="Wolfe K.H."/>
            <person name="Lopes M.R."/>
            <person name="Hittinger C.T."/>
            <person name="Goeker M."/>
            <person name="Salamov A.A."/>
            <person name="Wisecaver J.H."/>
            <person name="Long T.M."/>
            <person name="Calvey C.H."/>
            <person name="Aerts A.L."/>
            <person name="Barry K.W."/>
            <person name="Choi C."/>
            <person name="Clum A."/>
            <person name="Coughlan A.Y."/>
            <person name="Deshpande S."/>
            <person name="Douglass A.P."/>
            <person name="Hanson S.J."/>
            <person name="Klenk H.-P."/>
            <person name="LaButti K.M."/>
            <person name="Lapidus A."/>
            <person name="Lindquist E.A."/>
            <person name="Lipzen A.M."/>
            <person name="Meier-Kolthoff J.P."/>
            <person name="Ohm R.A."/>
            <person name="Otillar R.P."/>
            <person name="Pangilinan J.L."/>
            <person name="Peng Y."/>
            <person name="Rokas A."/>
            <person name="Rosa C.A."/>
            <person name="Scheuner C."/>
            <person name="Sibirny A.A."/>
            <person name="Slot J.C."/>
            <person name="Stielow J.B."/>
            <person name="Sun H."/>
            <person name="Kurtzman C.P."/>
            <person name="Blackwell M."/>
            <person name="Grigoriev I.V."/>
            <person name="Jeffries T.W."/>
        </authorList>
    </citation>
    <scope>NUCLEOTIDE SEQUENCE [LARGE SCALE GENOMIC DNA]</scope>
    <source>
        <strain evidence="5">ATCC 18201 / CBS 1600 / BCRC 20928 / JCM 3617 / NBRC 0987 / NRRL Y-1542</strain>
        <strain evidence="3">NRRL Y-1542</strain>
    </source>
</reference>
<dbReference type="EMBL" id="KV453946">
    <property type="protein sequence ID" value="ODV71018.1"/>
    <property type="molecule type" value="Genomic_DNA"/>
</dbReference>
<dbReference type="Proteomes" id="UP000038830">
    <property type="component" value="Unassembled WGS sequence"/>
</dbReference>
<proteinExistence type="predicted"/>
<evidence type="ECO:0000313" key="4">
    <source>
        <dbReference type="Proteomes" id="UP000038830"/>
    </source>
</evidence>
<feature type="region of interest" description="Disordered" evidence="1">
    <location>
        <begin position="73"/>
        <end position="95"/>
    </location>
</feature>
<dbReference type="EMBL" id="CDQK01000004">
    <property type="protein sequence ID" value="CEP22937.1"/>
    <property type="molecule type" value="Genomic_DNA"/>
</dbReference>
<reference evidence="4" key="2">
    <citation type="journal article" date="2015" name="J. Biotechnol.">
        <title>The structure of the Cyberlindnera jadinii genome and its relation to Candida utilis analyzed by the occurrence of single nucleotide polymorphisms.</title>
        <authorList>
            <person name="Rupp O."/>
            <person name="Brinkrolf K."/>
            <person name="Buerth C."/>
            <person name="Kunigo M."/>
            <person name="Schneider J."/>
            <person name="Jaenicke S."/>
            <person name="Goesmann A."/>
            <person name="Puehler A."/>
            <person name="Jaeger K.-E."/>
            <person name="Ernst J.F."/>
        </authorList>
    </citation>
    <scope>NUCLEOTIDE SEQUENCE [LARGE SCALE GENOMIC DNA]</scope>
    <source>
        <strain evidence="4">ATCC 18201 / CBS 1600 / BCRC 20928 / JCM 3617 / NBRC 0987 / NRRL Y-1542</strain>
    </source>
</reference>
<accession>A0A0H5C561</accession>
<dbReference type="OrthoDB" id="3981020at2759"/>
<feature type="region of interest" description="Disordered" evidence="1">
    <location>
        <begin position="199"/>
        <end position="232"/>
    </location>
</feature>
<gene>
    <name evidence="2" type="ORF">BN1211_3397</name>
    <name evidence="3" type="ORF">CYBJADRAFT_164761</name>
</gene>
<accession>A0A1E4RUU9</accession>
<sequence length="284" mass="32259">MTVMDDQNNAGVYVNGSNTGYGPSSAVHSCVESSGVDSSDDEDEDDDMALRHWSSRRSNELFREHFQLGIAMTPSNEKPGQQVYGHGLKNDDDASPSTPIFKRLVSRQSLKPQLKAFRRITSELQYERVPLENEINHEKLVLLNLEDEEHYLTSSLAKKNDKTIEMNNSSYKKFDIIKKANESWNMKKNGTHIMGLHVETSSGKDEEKVDQRKKRSFDSNEYNDDTPKTPTITSATLNKFKRRAVSTSPVSANFFKRSSVKLVSRASKELEDMTLSDKKQKEKI</sequence>
<dbReference type="OMA" id="RANESWN"/>
<name>A0A0H5C561_CYBJN</name>
<evidence type="ECO:0000256" key="1">
    <source>
        <dbReference type="SAM" id="MobiDB-lite"/>
    </source>
</evidence>
<dbReference type="GeneID" id="30988271"/>
<keyword evidence="5" id="KW-1185">Reference proteome</keyword>
<protein>
    <submittedName>
        <fullName evidence="2">Uncharacterized protein</fullName>
    </submittedName>
</protein>
<dbReference type="RefSeq" id="XP_020068057.1">
    <property type="nucleotide sequence ID" value="XM_020213875.1"/>
</dbReference>
<feature type="region of interest" description="Disordered" evidence="1">
    <location>
        <begin position="15"/>
        <end position="46"/>
    </location>
</feature>
<dbReference type="AlphaFoldDB" id="A0A0H5C561"/>
<evidence type="ECO:0000313" key="2">
    <source>
        <dbReference type="EMBL" id="CEP22937.1"/>
    </source>
</evidence>
<reference evidence="2" key="1">
    <citation type="submission" date="2014-12" db="EMBL/GenBank/DDBJ databases">
        <authorList>
            <person name="Jaenicke S."/>
        </authorList>
    </citation>
    <scope>NUCLEOTIDE SEQUENCE [LARGE SCALE GENOMIC DNA]</scope>
    <source>
        <strain evidence="2">CBS1600</strain>
    </source>
</reference>
<evidence type="ECO:0000313" key="3">
    <source>
        <dbReference type="EMBL" id="ODV71018.1"/>
    </source>
</evidence>
<organism evidence="2 4">
    <name type="scientific">Cyberlindnera jadinii (strain ATCC 18201 / CBS 1600 / BCRC 20928 / JCM 3617 / NBRC 0987 / NRRL Y-1542)</name>
    <name type="common">Torula yeast</name>
    <name type="synonym">Candida utilis</name>
    <dbReference type="NCBI Taxonomy" id="983966"/>
    <lineage>
        <taxon>Eukaryota</taxon>
        <taxon>Fungi</taxon>
        <taxon>Dikarya</taxon>
        <taxon>Ascomycota</taxon>
        <taxon>Saccharomycotina</taxon>
        <taxon>Saccharomycetes</taxon>
        <taxon>Phaffomycetales</taxon>
        <taxon>Phaffomycetaceae</taxon>
        <taxon>Cyberlindnera</taxon>
    </lineage>
</organism>
<dbReference type="Proteomes" id="UP000094389">
    <property type="component" value="Unassembled WGS sequence"/>
</dbReference>